<gene>
    <name evidence="1" type="ORF">GPM918_LOCUS9014</name>
    <name evidence="2" type="ORF">SRO942_LOCUS9015</name>
</gene>
<evidence type="ECO:0000313" key="3">
    <source>
        <dbReference type="Proteomes" id="UP000663829"/>
    </source>
</evidence>
<dbReference type="EMBL" id="CAJOBC010001632">
    <property type="protein sequence ID" value="CAF3689926.1"/>
    <property type="molecule type" value="Genomic_DNA"/>
</dbReference>
<evidence type="ECO:0000313" key="2">
    <source>
        <dbReference type="EMBL" id="CAF3689926.1"/>
    </source>
</evidence>
<name>A0A814A6Q4_9BILA</name>
<organism evidence="1 3">
    <name type="scientific">Didymodactylos carnosus</name>
    <dbReference type="NCBI Taxonomy" id="1234261"/>
    <lineage>
        <taxon>Eukaryota</taxon>
        <taxon>Metazoa</taxon>
        <taxon>Spiralia</taxon>
        <taxon>Gnathifera</taxon>
        <taxon>Rotifera</taxon>
        <taxon>Eurotatoria</taxon>
        <taxon>Bdelloidea</taxon>
        <taxon>Philodinida</taxon>
        <taxon>Philodinidae</taxon>
        <taxon>Didymodactylos</taxon>
    </lineage>
</organism>
<dbReference type="Proteomes" id="UP000663829">
    <property type="component" value="Unassembled WGS sequence"/>
</dbReference>
<comment type="caution">
    <text evidence="1">The sequence shown here is derived from an EMBL/GenBank/DDBJ whole genome shotgun (WGS) entry which is preliminary data.</text>
</comment>
<keyword evidence="3" id="KW-1185">Reference proteome</keyword>
<evidence type="ECO:0000313" key="1">
    <source>
        <dbReference type="EMBL" id="CAF0908409.1"/>
    </source>
</evidence>
<proteinExistence type="predicted"/>
<dbReference type="EMBL" id="CAJNOQ010001632">
    <property type="protein sequence ID" value="CAF0908409.1"/>
    <property type="molecule type" value="Genomic_DNA"/>
</dbReference>
<accession>A0A814A6Q4</accession>
<reference evidence="1" key="1">
    <citation type="submission" date="2021-02" db="EMBL/GenBank/DDBJ databases">
        <authorList>
            <person name="Nowell W R."/>
        </authorList>
    </citation>
    <scope>NUCLEOTIDE SEQUENCE</scope>
</reference>
<protein>
    <submittedName>
        <fullName evidence="1">Uncharacterized protein</fullName>
    </submittedName>
</protein>
<dbReference type="AlphaFoldDB" id="A0A814A6Q4"/>
<dbReference type="Proteomes" id="UP000681722">
    <property type="component" value="Unassembled WGS sequence"/>
</dbReference>
<sequence>MRDFACYLQNTAYRFLENYTKRIQANMEETPLKENNSSFEAHEQIFGGEEMTWPEDGEIWYDRQIQQQRPQFIRTTPSHSHDNAKLKQIITAAASEQHVITKLVINTNNLQQNQLQVEHELLKPPQQNRKRQHLSWLQQKMLNNAGGLLSGPTLSIAGDYAHLVELIVAIISVGIMFGHSTQDGSLFNSKNIQNTVGRWDWR</sequence>